<keyword evidence="2" id="KW-0964">Secreted</keyword>
<dbReference type="Proteomes" id="UP000023152">
    <property type="component" value="Unassembled WGS sequence"/>
</dbReference>
<dbReference type="OrthoDB" id="45007at2759"/>
<proteinExistence type="predicted"/>
<dbReference type="Pfam" id="PF16656">
    <property type="entry name" value="Pur_ac_phosph_N"/>
    <property type="match status" value="1"/>
</dbReference>
<evidence type="ECO:0000313" key="6">
    <source>
        <dbReference type="Proteomes" id="UP000023152"/>
    </source>
</evidence>
<dbReference type="AlphaFoldDB" id="X6NTD5"/>
<dbReference type="InterPro" id="IPR015914">
    <property type="entry name" value="PAPs_N"/>
</dbReference>
<keyword evidence="6" id="KW-1185">Reference proteome</keyword>
<dbReference type="GO" id="GO:0003993">
    <property type="term" value="F:acid phosphatase activity"/>
    <property type="evidence" value="ECO:0007669"/>
    <property type="project" value="InterPro"/>
</dbReference>
<dbReference type="GO" id="GO:0005576">
    <property type="term" value="C:extracellular region"/>
    <property type="evidence" value="ECO:0007669"/>
    <property type="project" value="UniProtKB-SubCell"/>
</dbReference>
<dbReference type="EMBL" id="ASPP01006319">
    <property type="protein sequence ID" value="ETO29009.1"/>
    <property type="molecule type" value="Genomic_DNA"/>
</dbReference>
<protein>
    <recommendedName>
        <fullName evidence="4">Purple acid phosphatase N-terminal domain-containing protein</fullName>
    </recommendedName>
</protein>
<name>X6NTD5_RETFI</name>
<dbReference type="SUPFAM" id="SSF49363">
    <property type="entry name" value="Purple acid phosphatase, N-terminal domain"/>
    <property type="match status" value="1"/>
</dbReference>
<gene>
    <name evidence="5" type="ORF">RFI_08120</name>
</gene>
<evidence type="ECO:0000256" key="2">
    <source>
        <dbReference type="ARBA" id="ARBA00022525"/>
    </source>
</evidence>
<dbReference type="PANTHER" id="PTHR45778">
    <property type="entry name" value="PURPLE ACID PHOSPHATASE-RELATED"/>
    <property type="match status" value="1"/>
</dbReference>
<accession>X6NTD5</accession>
<dbReference type="Gene3D" id="2.60.40.380">
    <property type="entry name" value="Purple acid phosphatase-like, N-terminal"/>
    <property type="match status" value="1"/>
</dbReference>
<dbReference type="GO" id="GO:0046872">
    <property type="term" value="F:metal ion binding"/>
    <property type="evidence" value="ECO:0007669"/>
    <property type="project" value="InterPro"/>
</dbReference>
<dbReference type="Gene3D" id="3.60.21.10">
    <property type="match status" value="1"/>
</dbReference>
<dbReference type="PANTHER" id="PTHR45778:SF7">
    <property type="entry name" value="PURPLE ACID PHOSPHATASE"/>
    <property type="match status" value="1"/>
</dbReference>
<sequence length="318" mass="35868">KKKKGYREIYGVSNVVTYNNLYEPMHAHISVVNPVNNKAVTNDFAIQVMWVQKAWQNPVVKYGTSASDLDNSISYNNGANGYITTYTPSMLCDTQYGQPAALGGWFDPGYFINILLQGLKSDTTYFYQLKKKKKRRVFQKTKKKKLCPFAFFFFFLRRVGESSYGWTNIFNFTTPCPTGGYSARDNTVKFVGFGDLGNMAIDFSKHHSWDWDDEGELYSINTTSTIANYAVGYESEWDDFMHQIGPIANHVPYMTGIGNHEYSWSGEWIPPASQVSTDSYGTSDSGGECGVPYNSLFPFASVNPTSSPQPTVNFFFCL</sequence>
<keyword evidence="3" id="KW-0732">Signal</keyword>
<organism evidence="5 6">
    <name type="scientific">Reticulomyxa filosa</name>
    <dbReference type="NCBI Taxonomy" id="46433"/>
    <lineage>
        <taxon>Eukaryota</taxon>
        <taxon>Sar</taxon>
        <taxon>Rhizaria</taxon>
        <taxon>Retaria</taxon>
        <taxon>Foraminifera</taxon>
        <taxon>Monothalamids</taxon>
        <taxon>Reticulomyxidae</taxon>
        <taxon>Reticulomyxa</taxon>
    </lineage>
</organism>
<evidence type="ECO:0000256" key="1">
    <source>
        <dbReference type="ARBA" id="ARBA00004613"/>
    </source>
</evidence>
<comment type="subcellular location">
    <subcellularLocation>
        <location evidence="1">Secreted</location>
    </subcellularLocation>
</comment>
<dbReference type="InterPro" id="IPR008963">
    <property type="entry name" value="Purple_acid_Pase-like_N"/>
</dbReference>
<comment type="caution">
    <text evidence="5">The sequence shown here is derived from an EMBL/GenBank/DDBJ whole genome shotgun (WGS) entry which is preliminary data.</text>
</comment>
<reference evidence="5 6" key="1">
    <citation type="journal article" date="2013" name="Curr. Biol.">
        <title>The Genome of the Foraminiferan Reticulomyxa filosa.</title>
        <authorList>
            <person name="Glockner G."/>
            <person name="Hulsmann N."/>
            <person name="Schleicher M."/>
            <person name="Noegel A.A."/>
            <person name="Eichinger L."/>
            <person name="Gallinger C."/>
            <person name="Pawlowski J."/>
            <person name="Sierra R."/>
            <person name="Euteneuer U."/>
            <person name="Pillet L."/>
            <person name="Moustafa A."/>
            <person name="Platzer M."/>
            <person name="Groth M."/>
            <person name="Szafranski K."/>
            <person name="Schliwa M."/>
        </authorList>
    </citation>
    <scope>NUCLEOTIDE SEQUENCE [LARGE SCALE GENOMIC DNA]</scope>
</reference>
<feature type="domain" description="Purple acid phosphatase N-terminal" evidence="4">
    <location>
        <begin position="43"/>
        <end position="134"/>
    </location>
</feature>
<evidence type="ECO:0000313" key="5">
    <source>
        <dbReference type="EMBL" id="ETO29009.1"/>
    </source>
</evidence>
<feature type="non-terminal residue" evidence="5">
    <location>
        <position position="1"/>
    </location>
</feature>
<evidence type="ECO:0000259" key="4">
    <source>
        <dbReference type="Pfam" id="PF16656"/>
    </source>
</evidence>
<dbReference type="InterPro" id="IPR029052">
    <property type="entry name" value="Metallo-depent_PP-like"/>
</dbReference>
<evidence type="ECO:0000256" key="3">
    <source>
        <dbReference type="ARBA" id="ARBA00022729"/>
    </source>
</evidence>